<evidence type="ECO:0000313" key="12">
    <source>
        <dbReference type="EMBL" id="SFR79379.1"/>
    </source>
</evidence>
<keyword evidence="8 9" id="KW-0472">Membrane</keyword>
<feature type="transmembrane region" description="Helical" evidence="9">
    <location>
        <begin position="170"/>
        <end position="191"/>
    </location>
</feature>
<feature type="domain" description="ABC transporter" evidence="10">
    <location>
        <begin position="346"/>
        <end position="581"/>
    </location>
</feature>
<evidence type="ECO:0000256" key="2">
    <source>
        <dbReference type="ARBA" id="ARBA00022448"/>
    </source>
</evidence>
<dbReference type="Proteomes" id="UP000214760">
    <property type="component" value="Unassembled WGS sequence"/>
</dbReference>
<dbReference type="PROSITE" id="PS50893">
    <property type="entry name" value="ABC_TRANSPORTER_2"/>
    <property type="match status" value="1"/>
</dbReference>
<evidence type="ECO:0000313" key="13">
    <source>
        <dbReference type="Proteomes" id="UP000214760"/>
    </source>
</evidence>
<feature type="transmembrane region" description="Helical" evidence="9">
    <location>
        <begin position="248"/>
        <end position="271"/>
    </location>
</feature>
<gene>
    <name evidence="12" type="ORF">SAMN02910262_01613</name>
</gene>
<dbReference type="EMBL" id="FOZC01000008">
    <property type="protein sequence ID" value="SFR79379.1"/>
    <property type="molecule type" value="Genomic_DNA"/>
</dbReference>
<dbReference type="PANTHER" id="PTHR43394:SF1">
    <property type="entry name" value="ATP-BINDING CASSETTE SUB-FAMILY B MEMBER 10, MITOCHONDRIAL"/>
    <property type="match status" value="1"/>
</dbReference>
<dbReference type="SUPFAM" id="SSF90123">
    <property type="entry name" value="ABC transporter transmembrane region"/>
    <property type="match status" value="1"/>
</dbReference>
<dbReference type="Gene3D" id="1.20.1560.10">
    <property type="entry name" value="ABC transporter type 1, transmembrane domain"/>
    <property type="match status" value="1"/>
</dbReference>
<evidence type="ECO:0000256" key="6">
    <source>
        <dbReference type="ARBA" id="ARBA00022840"/>
    </source>
</evidence>
<evidence type="ECO:0000256" key="5">
    <source>
        <dbReference type="ARBA" id="ARBA00022741"/>
    </source>
</evidence>
<sequence length="592" mass="65820">MQTPALYDFSEKLMKKYWKYISPYRSAFVLAPLLMIVEVLGDVLMPKFMSMIINVGVSNHDTGYILKMGAVMFLTAVIMAVSGILAAWFAAKASIGFTADLRRDLFAKIQQFSFHNIDEFSTGSLVTRLTNDVQQLQQVLMMSLRMLLRAPGMLIGALIMAFMMNARLALVVLTVIPVLAGLISVIIRLSFPRFTLMQKKIDSLNNLVQENLTNIRVIKSFVREEHETERFSEASTDLMKHSLHAMKLVIAMMPMMMFMMNATTIAVVWYGGNMIIGGEMPVGDLTAFTTYIVQILLSLMFMSMILIQMARALASLRRINEILNTAVDLTDEAATRRDAEVVHGEIEFSHVSFAYSDDSELVLSDISFTARPGETIGITGATGSGKTSLVQLIPRLYDVTGGEIRIDGIDVRDYSLDHLRKSVSMVLQKNELFSGTIAENLRWGDDEATEEEIVRAAAQAQADGFVRGFEDGYETDMGQGGVNVSGGQKQRLCIARAILAKPKILILDDSTSAVDTATEQKIREAFYTSLKDTTKIIISQRLSSIEDADRILVLDDGKIIGEGSHDELIRSCEKYREIWQTQSGKQAKEVQA</sequence>
<organism evidence="12 13">
    <name type="scientific">[Clostridium] aminophilum</name>
    <dbReference type="NCBI Taxonomy" id="1526"/>
    <lineage>
        <taxon>Bacteria</taxon>
        <taxon>Bacillati</taxon>
        <taxon>Bacillota</taxon>
        <taxon>Clostridia</taxon>
        <taxon>Lachnospirales</taxon>
        <taxon>Lachnospiraceae</taxon>
    </lineage>
</organism>
<protein>
    <submittedName>
        <fullName evidence="12">ATP-binding cassette, subfamily B</fullName>
    </submittedName>
</protein>
<name>A0A1I6JKD0_9FIRM</name>
<dbReference type="InterPro" id="IPR011527">
    <property type="entry name" value="ABC1_TM_dom"/>
</dbReference>
<feature type="domain" description="ABC transmembrane type-1" evidence="11">
    <location>
        <begin position="29"/>
        <end position="311"/>
    </location>
</feature>
<evidence type="ECO:0000256" key="7">
    <source>
        <dbReference type="ARBA" id="ARBA00022989"/>
    </source>
</evidence>
<evidence type="ECO:0000256" key="9">
    <source>
        <dbReference type="SAM" id="Phobius"/>
    </source>
</evidence>
<dbReference type="GO" id="GO:0005886">
    <property type="term" value="C:plasma membrane"/>
    <property type="evidence" value="ECO:0007669"/>
    <property type="project" value="UniProtKB-SubCell"/>
</dbReference>
<keyword evidence="5" id="KW-0547">Nucleotide-binding</keyword>
<dbReference type="InterPro" id="IPR027417">
    <property type="entry name" value="P-loop_NTPase"/>
</dbReference>
<proteinExistence type="predicted"/>
<dbReference type="InterPro" id="IPR003439">
    <property type="entry name" value="ABC_transporter-like_ATP-bd"/>
</dbReference>
<dbReference type="InterPro" id="IPR036640">
    <property type="entry name" value="ABC1_TM_sf"/>
</dbReference>
<evidence type="ECO:0000256" key="3">
    <source>
        <dbReference type="ARBA" id="ARBA00022475"/>
    </source>
</evidence>
<dbReference type="GO" id="GO:0005524">
    <property type="term" value="F:ATP binding"/>
    <property type="evidence" value="ECO:0007669"/>
    <property type="project" value="UniProtKB-KW"/>
</dbReference>
<evidence type="ECO:0000259" key="10">
    <source>
        <dbReference type="PROSITE" id="PS50893"/>
    </source>
</evidence>
<dbReference type="SMART" id="SM00382">
    <property type="entry name" value="AAA"/>
    <property type="match status" value="1"/>
</dbReference>
<reference evidence="12 13" key="1">
    <citation type="submission" date="2016-10" db="EMBL/GenBank/DDBJ databases">
        <authorList>
            <person name="de Groot N.N."/>
        </authorList>
    </citation>
    <scope>NUCLEOTIDE SEQUENCE [LARGE SCALE GENOMIC DNA]</scope>
    <source>
        <strain evidence="12 13">F</strain>
    </source>
</reference>
<keyword evidence="6 12" id="KW-0067">ATP-binding</keyword>
<dbReference type="Pfam" id="PF00664">
    <property type="entry name" value="ABC_membrane"/>
    <property type="match status" value="1"/>
</dbReference>
<dbReference type="InterPro" id="IPR017871">
    <property type="entry name" value="ABC_transporter-like_CS"/>
</dbReference>
<evidence type="ECO:0000259" key="11">
    <source>
        <dbReference type="PROSITE" id="PS50929"/>
    </source>
</evidence>
<feature type="transmembrane region" description="Helical" evidence="9">
    <location>
        <begin position="291"/>
        <end position="310"/>
    </location>
</feature>
<keyword evidence="3" id="KW-1003">Cell membrane</keyword>
<dbReference type="GO" id="GO:0016887">
    <property type="term" value="F:ATP hydrolysis activity"/>
    <property type="evidence" value="ECO:0007669"/>
    <property type="project" value="InterPro"/>
</dbReference>
<dbReference type="SUPFAM" id="SSF52540">
    <property type="entry name" value="P-loop containing nucleoside triphosphate hydrolases"/>
    <property type="match status" value="1"/>
</dbReference>
<dbReference type="Pfam" id="PF00005">
    <property type="entry name" value="ABC_tran"/>
    <property type="match status" value="1"/>
</dbReference>
<dbReference type="Gene3D" id="3.40.50.300">
    <property type="entry name" value="P-loop containing nucleotide triphosphate hydrolases"/>
    <property type="match status" value="1"/>
</dbReference>
<evidence type="ECO:0000256" key="8">
    <source>
        <dbReference type="ARBA" id="ARBA00023136"/>
    </source>
</evidence>
<evidence type="ECO:0000256" key="4">
    <source>
        <dbReference type="ARBA" id="ARBA00022692"/>
    </source>
</evidence>
<keyword evidence="4 9" id="KW-0812">Transmembrane</keyword>
<dbReference type="InterPro" id="IPR039421">
    <property type="entry name" value="Type_1_exporter"/>
</dbReference>
<accession>A0A1I6JKD0</accession>
<evidence type="ECO:0000256" key="1">
    <source>
        <dbReference type="ARBA" id="ARBA00004651"/>
    </source>
</evidence>
<feature type="transmembrane region" description="Helical" evidence="9">
    <location>
        <begin position="146"/>
        <end position="164"/>
    </location>
</feature>
<dbReference type="InterPro" id="IPR003593">
    <property type="entry name" value="AAA+_ATPase"/>
</dbReference>
<keyword evidence="2" id="KW-0813">Transport</keyword>
<keyword evidence="7 9" id="KW-1133">Transmembrane helix</keyword>
<dbReference type="AlphaFoldDB" id="A0A1I6JKD0"/>
<feature type="transmembrane region" description="Helical" evidence="9">
    <location>
        <begin position="65"/>
        <end position="91"/>
    </location>
</feature>
<dbReference type="CDD" id="cd18548">
    <property type="entry name" value="ABC_6TM_Tm287_like"/>
    <property type="match status" value="1"/>
</dbReference>
<dbReference type="PROSITE" id="PS50929">
    <property type="entry name" value="ABC_TM1F"/>
    <property type="match status" value="1"/>
</dbReference>
<dbReference type="GO" id="GO:0015421">
    <property type="term" value="F:ABC-type oligopeptide transporter activity"/>
    <property type="evidence" value="ECO:0007669"/>
    <property type="project" value="TreeGrafter"/>
</dbReference>
<comment type="subcellular location">
    <subcellularLocation>
        <location evidence="1">Cell membrane</location>
        <topology evidence="1">Multi-pass membrane protein</topology>
    </subcellularLocation>
</comment>
<dbReference type="PANTHER" id="PTHR43394">
    <property type="entry name" value="ATP-DEPENDENT PERMEASE MDL1, MITOCHONDRIAL"/>
    <property type="match status" value="1"/>
</dbReference>
<dbReference type="PROSITE" id="PS00211">
    <property type="entry name" value="ABC_TRANSPORTER_1"/>
    <property type="match status" value="1"/>
</dbReference>
<dbReference type="FunFam" id="3.40.50.300:FF:000221">
    <property type="entry name" value="Multidrug ABC transporter ATP-binding protein"/>
    <property type="match status" value="1"/>
</dbReference>